<evidence type="ECO:0000256" key="5">
    <source>
        <dbReference type="ARBA" id="ARBA00022741"/>
    </source>
</evidence>
<feature type="domain" description="AAA+ ATPase" evidence="9">
    <location>
        <begin position="198"/>
        <end position="329"/>
    </location>
</feature>
<dbReference type="GO" id="GO:0009626">
    <property type="term" value="P:plant-type hypersensitive response"/>
    <property type="evidence" value="ECO:0007669"/>
    <property type="project" value="UniProtKB-ARBA"/>
</dbReference>
<dbReference type="GO" id="GO:0030246">
    <property type="term" value="F:carbohydrate binding"/>
    <property type="evidence" value="ECO:0007669"/>
    <property type="project" value="UniProtKB-KW"/>
</dbReference>
<dbReference type="InterPro" id="IPR001229">
    <property type="entry name" value="Jacalin-like_lectin_dom"/>
</dbReference>
<evidence type="ECO:0000256" key="8">
    <source>
        <dbReference type="SAM" id="Coils"/>
    </source>
</evidence>
<evidence type="ECO:0000256" key="6">
    <source>
        <dbReference type="ARBA" id="ARBA00022821"/>
    </source>
</evidence>
<dbReference type="Gene3D" id="3.80.10.10">
    <property type="entry name" value="Ribonuclease Inhibitor"/>
    <property type="match status" value="1"/>
</dbReference>
<dbReference type="InterPro" id="IPR058922">
    <property type="entry name" value="WHD_DRP"/>
</dbReference>
<evidence type="ECO:0000256" key="7">
    <source>
        <dbReference type="ARBA" id="ARBA00023054"/>
    </source>
</evidence>
<keyword evidence="4" id="KW-0677">Repeat</keyword>
<dbReference type="Pfam" id="PF18052">
    <property type="entry name" value="Rx_N"/>
    <property type="match status" value="1"/>
</dbReference>
<dbReference type="InterPro" id="IPR041118">
    <property type="entry name" value="Rx_N"/>
</dbReference>
<dbReference type="InterPro" id="IPR002182">
    <property type="entry name" value="NB-ARC"/>
</dbReference>
<evidence type="ECO:0000259" key="9">
    <source>
        <dbReference type="SMART" id="SM00382"/>
    </source>
</evidence>
<evidence type="ECO:0000256" key="3">
    <source>
        <dbReference type="ARBA" id="ARBA00022734"/>
    </source>
</evidence>
<dbReference type="SUPFAM" id="SSF52540">
    <property type="entry name" value="P-loop containing nucleoside triphosphate hydrolases"/>
    <property type="match status" value="1"/>
</dbReference>
<reference evidence="10" key="1">
    <citation type="submission" date="2018-08" db="EMBL/GenBank/DDBJ databases">
        <title>Oryza rufipogon genomic DNA, chromosome 11, BAC clone:ORUFIb0057L17.</title>
        <authorList>
            <person name="Wu J."/>
            <person name="Kanamori H."/>
        </authorList>
    </citation>
    <scope>NUCLEOTIDE SEQUENCE</scope>
    <source>
        <strain evidence="10">W1943</strain>
    </source>
</reference>
<dbReference type="InterPro" id="IPR042197">
    <property type="entry name" value="Apaf_helical"/>
</dbReference>
<dbReference type="InterPro" id="IPR003593">
    <property type="entry name" value="AAA+_ATPase"/>
</dbReference>
<dbReference type="Gene3D" id="1.10.8.430">
    <property type="entry name" value="Helical domain of apoptotic protease-activating factors"/>
    <property type="match status" value="1"/>
</dbReference>
<dbReference type="InterPro" id="IPR036388">
    <property type="entry name" value="WH-like_DNA-bd_sf"/>
</dbReference>
<dbReference type="Gene3D" id="1.20.5.4130">
    <property type="match status" value="1"/>
</dbReference>
<dbReference type="Pfam" id="PF23559">
    <property type="entry name" value="WHD_DRP"/>
    <property type="match status" value="1"/>
</dbReference>
<dbReference type="InterPro" id="IPR032675">
    <property type="entry name" value="LRR_dom_sf"/>
</dbReference>
<keyword evidence="5" id="KW-0547">Nucleotide-binding</keyword>
<dbReference type="PANTHER" id="PTHR23155:SF1116">
    <property type="entry name" value="OS12G0273300 PROTEIN"/>
    <property type="match status" value="1"/>
</dbReference>
<accession>A0A679BCJ2</accession>
<dbReference type="InterPro" id="IPR027417">
    <property type="entry name" value="P-loop_NTPase"/>
</dbReference>
<evidence type="ECO:0000256" key="4">
    <source>
        <dbReference type="ARBA" id="ARBA00022737"/>
    </source>
</evidence>
<dbReference type="FunFam" id="1.10.10.10:FF:000322">
    <property type="entry name" value="Probable disease resistance protein At1g63360"/>
    <property type="match status" value="1"/>
</dbReference>
<evidence type="ECO:0000313" key="10">
    <source>
        <dbReference type="EMBL" id="BBF90054.1"/>
    </source>
</evidence>
<dbReference type="InterPro" id="IPR038005">
    <property type="entry name" value="RX-like_CC"/>
</dbReference>
<dbReference type="Gene3D" id="2.100.10.30">
    <property type="entry name" value="Jacalin-like lectin domain"/>
    <property type="match status" value="1"/>
</dbReference>
<comment type="similarity">
    <text evidence="1">Belongs to the disease resistance NB-LRR family.</text>
</comment>
<dbReference type="Pfam" id="PF00931">
    <property type="entry name" value="NB-ARC"/>
    <property type="match status" value="1"/>
</dbReference>
<dbReference type="EMBL" id="AP018884">
    <property type="protein sequence ID" value="BBF90054.1"/>
    <property type="molecule type" value="Genomic_DNA"/>
</dbReference>
<dbReference type="AlphaFoldDB" id="A0A679BCJ2"/>
<dbReference type="SUPFAM" id="SSF51101">
    <property type="entry name" value="Mannose-binding lectins"/>
    <property type="match status" value="1"/>
</dbReference>
<evidence type="ECO:0000256" key="1">
    <source>
        <dbReference type="ARBA" id="ARBA00008894"/>
    </source>
</evidence>
<name>A0A679BCJ2_ORYRU</name>
<dbReference type="SUPFAM" id="SSF52058">
    <property type="entry name" value="L domain-like"/>
    <property type="match status" value="1"/>
</dbReference>
<dbReference type="GO" id="GO:0002758">
    <property type="term" value="P:innate immune response-activating signaling pathway"/>
    <property type="evidence" value="ECO:0007669"/>
    <property type="project" value="UniProtKB-ARBA"/>
</dbReference>
<dbReference type="Pfam" id="PF23598">
    <property type="entry name" value="LRR_14"/>
    <property type="match status" value="1"/>
</dbReference>
<keyword evidence="2" id="KW-0433">Leucine-rich repeat</keyword>
<dbReference type="SMART" id="SM00382">
    <property type="entry name" value="AAA"/>
    <property type="match status" value="1"/>
</dbReference>
<feature type="coiled-coil region" evidence="8">
    <location>
        <begin position="123"/>
        <end position="150"/>
    </location>
</feature>
<dbReference type="PANTHER" id="PTHR23155">
    <property type="entry name" value="DISEASE RESISTANCE PROTEIN RP"/>
    <property type="match status" value="1"/>
</dbReference>
<dbReference type="GO" id="GO:0042742">
    <property type="term" value="P:defense response to bacterium"/>
    <property type="evidence" value="ECO:0007669"/>
    <property type="project" value="UniProtKB-ARBA"/>
</dbReference>
<gene>
    <name evidence="10" type="primary">ORUFIb0057L17.41</name>
</gene>
<organism evidence="10">
    <name type="scientific">Oryza rufipogon</name>
    <name type="common">Brownbeard rice</name>
    <name type="synonym">Asian wild rice</name>
    <dbReference type="NCBI Taxonomy" id="4529"/>
    <lineage>
        <taxon>Eukaryota</taxon>
        <taxon>Viridiplantae</taxon>
        <taxon>Streptophyta</taxon>
        <taxon>Embryophyta</taxon>
        <taxon>Tracheophyta</taxon>
        <taxon>Spermatophyta</taxon>
        <taxon>Magnoliopsida</taxon>
        <taxon>Liliopsida</taxon>
        <taxon>Poales</taxon>
        <taxon>Poaceae</taxon>
        <taxon>BOP clade</taxon>
        <taxon>Oryzoideae</taxon>
        <taxon>Oryzeae</taxon>
        <taxon>Oryzinae</taxon>
        <taxon>Oryza</taxon>
    </lineage>
</organism>
<keyword evidence="7 8" id="KW-0175">Coiled coil</keyword>
<dbReference type="GO" id="GO:0043531">
    <property type="term" value="F:ADP binding"/>
    <property type="evidence" value="ECO:0007669"/>
    <property type="project" value="InterPro"/>
</dbReference>
<dbReference type="CDD" id="cd14798">
    <property type="entry name" value="RX-CC_like"/>
    <property type="match status" value="1"/>
</dbReference>
<dbReference type="Gene3D" id="3.40.50.300">
    <property type="entry name" value="P-loop containing nucleotide triphosphate hydrolases"/>
    <property type="match status" value="1"/>
</dbReference>
<protein>
    <submittedName>
        <fullName evidence="10">Putative RGH1A</fullName>
    </submittedName>
</protein>
<dbReference type="InterPro" id="IPR036404">
    <property type="entry name" value="Jacalin-like_lectin_dom_sf"/>
</dbReference>
<sequence>MEVAVSLSTGVLEVVLGKLGNILMDEYELQTGAKDGIRYIREELESMQTALEKVSKVPPDQLDKQVKIWARKVREMSYSIEDTIDSFMLHVDDSDDGEYSGSSAACCPCVSAKSMLPRSYKARRDIAAEINRIKEEVDEVSKRRERYKVDSIFVAPASYDPRLLALYEDKEKLVGIDHSTDEIIKLLSMEGEGASEQKLKLVSIVGPGGMGKTTLANAVYKKLEEQFDCTAFVSVSLQPNVKNILSGLLRQVTASKVKDDLEEGKDKDKKRYLIVIDDIWEEQPWKLIKCALFENKLGSKVITTTRNTEIAKLCSADEVDGIIHQLQPLSDGDSEQLLYYKIFKNEGCPTELKDVSQKILKKCKGWPLAINAIASLLANKPTQTQGQWYSVLNSISTGLENNHGVKDMRLILSLSYRDMPAQLRDCLLYLSIFPEDHIIGRDDLIQRWIAEDLVHGRQDDYLYELGNKYFNELINRSMIQPIDVDAFGRAQACKVHDLVLEYINSLSAEEDFVTIFNGLQSFPQSDSIHRLSLRNSEGEHGIPKAIKRLPHVRTLVVSSCFFYSTPSLSIFPVLRVLELQRCTESNIKGVENLVHLRYLRLTQAYYFFYDGDADHCINLPERIGNLQLLQTLDLKDAMIKELPHTVVQFSQLRVLEISLRKFDKRCETLLLQCLCNVKQLEALCINAPDLSLDFMLQVDWAPTHLRRFTASPREQSKHMLRSGWVELSPFSRLPRWINSSLLLSDLSIMVRTLAQEDLEILEVLPVLRSVDLEVIQATGTRLEFNGSVGGNGHATAFQCLGNLKFASRAVGLVFKPGAVQELQKLYLCFDVAETKDVHGDFDFHSLENIASLKTLDVDIDCRCARLWEVEAVEAALSNATKLNPNCPTLGLTRHFPDLILHDQEEEIPEHLQAKKKEDALLSRVGPFGGYGGRARDIRVTPHRLEDVTIHSANVVHSLAFSYADHNGQQHSTGPWGSRDARVSTTPDYVFF</sequence>
<dbReference type="Pfam" id="PF01419">
    <property type="entry name" value="Jacalin"/>
    <property type="match status" value="1"/>
</dbReference>
<keyword evidence="6" id="KW-0611">Plant defense</keyword>
<keyword evidence="3" id="KW-0430">Lectin</keyword>
<dbReference type="InterPro" id="IPR044974">
    <property type="entry name" value="Disease_R_plants"/>
</dbReference>
<proteinExistence type="inferred from homology"/>
<dbReference type="InterPro" id="IPR055414">
    <property type="entry name" value="LRR_R13L4/SHOC2-like"/>
</dbReference>
<dbReference type="PRINTS" id="PR00364">
    <property type="entry name" value="DISEASERSIST"/>
</dbReference>
<evidence type="ECO:0000256" key="2">
    <source>
        <dbReference type="ARBA" id="ARBA00022614"/>
    </source>
</evidence>
<dbReference type="Gene3D" id="1.10.10.10">
    <property type="entry name" value="Winged helix-like DNA-binding domain superfamily/Winged helix DNA-binding domain"/>
    <property type="match status" value="1"/>
</dbReference>